<protein>
    <recommendedName>
        <fullName evidence="11">Endonuclease/exonuclease/phosphatase domain-containing protein</fullName>
    </recommendedName>
</protein>
<evidence type="ECO:0000313" key="12">
    <source>
        <dbReference type="EMBL" id="KDO18236.1"/>
    </source>
</evidence>
<keyword evidence="7" id="KW-0378">Hydrolase</keyword>
<evidence type="ECO:0000256" key="6">
    <source>
        <dbReference type="ARBA" id="ARBA00022763"/>
    </source>
</evidence>
<dbReference type="SUPFAM" id="SSF56219">
    <property type="entry name" value="DNase I-like"/>
    <property type="match status" value="1"/>
</dbReference>
<dbReference type="InterPro" id="IPR005135">
    <property type="entry name" value="Endo/exonuclease/phosphatase"/>
</dbReference>
<comment type="subcellular location">
    <subcellularLocation>
        <location evidence="3">Nucleus</location>
        <location evidence="3">PML body</location>
    </subcellularLocation>
</comment>
<evidence type="ECO:0000259" key="11">
    <source>
        <dbReference type="Pfam" id="PF03372"/>
    </source>
</evidence>
<dbReference type="GO" id="GO:0006302">
    <property type="term" value="P:double-strand break repair"/>
    <property type="evidence" value="ECO:0007669"/>
    <property type="project" value="TreeGrafter"/>
</dbReference>
<reference evidence="12 13" key="1">
    <citation type="journal article" date="2013" name="PLoS Genet.">
        <title>Distinctive expansion of potential virulence genes in the genome of the oomycete fish pathogen Saprolegnia parasitica.</title>
        <authorList>
            <person name="Jiang R.H."/>
            <person name="de Bruijn I."/>
            <person name="Haas B.J."/>
            <person name="Belmonte R."/>
            <person name="Lobach L."/>
            <person name="Christie J."/>
            <person name="van den Ackerveken G."/>
            <person name="Bottin A."/>
            <person name="Bulone V."/>
            <person name="Diaz-Moreno S.M."/>
            <person name="Dumas B."/>
            <person name="Fan L."/>
            <person name="Gaulin E."/>
            <person name="Govers F."/>
            <person name="Grenville-Briggs L.J."/>
            <person name="Horner N.R."/>
            <person name="Levin J.Z."/>
            <person name="Mammella M."/>
            <person name="Meijer H.J."/>
            <person name="Morris P."/>
            <person name="Nusbaum C."/>
            <person name="Oome S."/>
            <person name="Phillips A.J."/>
            <person name="van Rooyen D."/>
            <person name="Rzeszutek E."/>
            <person name="Saraiva M."/>
            <person name="Secombes C.J."/>
            <person name="Seidl M.F."/>
            <person name="Snel B."/>
            <person name="Stassen J.H."/>
            <person name="Sykes S."/>
            <person name="Tripathy S."/>
            <person name="van den Berg H."/>
            <person name="Vega-Arreguin J.C."/>
            <person name="Wawra S."/>
            <person name="Young S.K."/>
            <person name="Zeng Q."/>
            <person name="Dieguez-Uribeondo J."/>
            <person name="Russ C."/>
            <person name="Tyler B.M."/>
            <person name="van West P."/>
        </authorList>
    </citation>
    <scope>NUCLEOTIDE SEQUENCE [LARGE SCALE GENOMIC DNA]</scope>
    <source>
        <strain evidence="12 13">CBS 223.65</strain>
    </source>
</reference>
<dbReference type="InterPro" id="IPR036691">
    <property type="entry name" value="Endo/exonu/phosph_ase_sf"/>
</dbReference>
<keyword evidence="10" id="KW-0539">Nucleus</keyword>
<dbReference type="GO" id="GO:0004518">
    <property type="term" value="F:nuclease activity"/>
    <property type="evidence" value="ECO:0007669"/>
    <property type="project" value="UniProtKB-KW"/>
</dbReference>
<evidence type="ECO:0000256" key="4">
    <source>
        <dbReference type="ARBA" id="ARBA00022722"/>
    </source>
</evidence>
<evidence type="ECO:0000256" key="10">
    <source>
        <dbReference type="ARBA" id="ARBA00023242"/>
    </source>
</evidence>
<dbReference type="GO" id="GO:0046872">
    <property type="term" value="F:metal ion binding"/>
    <property type="evidence" value="ECO:0007669"/>
    <property type="project" value="UniProtKB-KW"/>
</dbReference>
<dbReference type="AlphaFoldDB" id="A0A067BVD3"/>
<name>A0A067BVD3_SAPPC</name>
<dbReference type="RefSeq" id="XP_012211057.1">
    <property type="nucleotide sequence ID" value="XM_012355667.1"/>
</dbReference>
<dbReference type="OrthoDB" id="9975959at2759"/>
<sequence length="299" mass="32990">MRGDGSIQELPHLDLTPPTFPIDTPQWTAAMAASTPSDPTRLRLVTWNMWFDDRAQAQRFDALIVDVLALNPDVVCLQEVTPQVLSAIEASALLQSTYEHSPEPVSPYGCLILARRALRPKFANTPLPSKMGRSMVTCVVQGHMGTLPDVIIGTVHLESLNAPAMREAQLRACAAVFLPHANAVLCGDFNFDDTQAWGDWHRDRIRPLENDVLAVTLPDFEDAWPKLCPGVRGATFDGVHNPVCVADRNEVMRYDRVLIKRGQWQGISMALLGEHALDASGIKISDHYGLVVDCAVRDH</sequence>
<dbReference type="PANTHER" id="PTHR15822">
    <property type="entry name" value="TRAF AND TNF RECEPTOR-ASSOCIATED PROTEIN"/>
    <property type="match status" value="1"/>
</dbReference>
<gene>
    <name evidence="12" type="ORF">SPRG_16340</name>
</gene>
<keyword evidence="6" id="KW-0227">DNA damage</keyword>
<organism evidence="12 13">
    <name type="scientific">Saprolegnia parasitica (strain CBS 223.65)</name>
    <dbReference type="NCBI Taxonomy" id="695850"/>
    <lineage>
        <taxon>Eukaryota</taxon>
        <taxon>Sar</taxon>
        <taxon>Stramenopiles</taxon>
        <taxon>Oomycota</taxon>
        <taxon>Saprolegniomycetes</taxon>
        <taxon>Saprolegniales</taxon>
        <taxon>Saprolegniaceae</taxon>
        <taxon>Saprolegnia</taxon>
    </lineage>
</organism>
<evidence type="ECO:0000256" key="5">
    <source>
        <dbReference type="ARBA" id="ARBA00022723"/>
    </source>
</evidence>
<dbReference type="InterPro" id="IPR051547">
    <property type="entry name" value="TDP2-like"/>
</dbReference>
<feature type="domain" description="Endonuclease/exonuclease/phosphatase" evidence="11">
    <location>
        <begin position="45"/>
        <end position="287"/>
    </location>
</feature>
<accession>A0A067BVD3</accession>
<evidence type="ECO:0000256" key="1">
    <source>
        <dbReference type="ARBA" id="ARBA00001936"/>
    </source>
</evidence>
<evidence type="ECO:0000313" key="13">
    <source>
        <dbReference type="Proteomes" id="UP000030745"/>
    </source>
</evidence>
<dbReference type="STRING" id="695850.A0A067BVD3"/>
<keyword evidence="5" id="KW-0479">Metal-binding</keyword>
<evidence type="ECO:0000256" key="8">
    <source>
        <dbReference type="ARBA" id="ARBA00022842"/>
    </source>
</evidence>
<dbReference type="GO" id="GO:0003697">
    <property type="term" value="F:single-stranded DNA binding"/>
    <property type="evidence" value="ECO:0007669"/>
    <property type="project" value="TreeGrafter"/>
</dbReference>
<keyword evidence="8" id="KW-0460">Magnesium</keyword>
<comment type="cofactor">
    <cofactor evidence="2">
        <name>Mg(2+)</name>
        <dbReference type="ChEBI" id="CHEBI:18420"/>
    </cofactor>
</comment>
<evidence type="ECO:0000256" key="9">
    <source>
        <dbReference type="ARBA" id="ARBA00023204"/>
    </source>
</evidence>
<proteinExistence type="predicted"/>
<evidence type="ECO:0000256" key="2">
    <source>
        <dbReference type="ARBA" id="ARBA00001946"/>
    </source>
</evidence>
<evidence type="ECO:0000256" key="3">
    <source>
        <dbReference type="ARBA" id="ARBA00004322"/>
    </source>
</evidence>
<keyword evidence="4" id="KW-0540">Nuclease</keyword>
<dbReference type="CDD" id="cd09080">
    <property type="entry name" value="TDP2"/>
    <property type="match status" value="1"/>
</dbReference>
<dbReference type="EMBL" id="KK583472">
    <property type="protein sequence ID" value="KDO18236.1"/>
    <property type="molecule type" value="Genomic_DNA"/>
</dbReference>
<keyword evidence="9" id="KW-0234">DNA repair</keyword>
<dbReference type="Proteomes" id="UP000030745">
    <property type="component" value="Unassembled WGS sequence"/>
</dbReference>
<dbReference type="GeneID" id="24137975"/>
<dbReference type="Pfam" id="PF03372">
    <property type="entry name" value="Exo_endo_phos"/>
    <property type="match status" value="1"/>
</dbReference>
<dbReference type="Gene3D" id="3.60.10.10">
    <property type="entry name" value="Endonuclease/exonuclease/phosphatase"/>
    <property type="match status" value="1"/>
</dbReference>
<comment type="cofactor">
    <cofactor evidence="1">
        <name>Mn(2+)</name>
        <dbReference type="ChEBI" id="CHEBI:29035"/>
    </cofactor>
</comment>
<dbReference type="GO" id="GO:0070260">
    <property type="term" value="F:5'-tyrosyl-DNA phosphodiesterase activity"/>
    <property type="evidence" value="ECO:0007669"/>
    <property type="project" value="TreeGrafter"/>
</dbReference>
<keyword evidence="13" id="KW-1185">Reference proteome</keyword>
<dbReference type="GO" id="GO:0005737">
    <property type="term" value="C:cytoplasm"/>
    <property type="evidence" value="ECO:0007669"/>
    <property type="project" value="TreeGrafter"/>
</dbReference>
<dbReference type="KEGG" id="spar:SPRG_16340"/>
<evidence type="ECO:0000256" key="7">
    <source>
        <dbReference type="ARBA" id="ARBA00022801"/>
    </source>
</evidence>
<dbReference type="PANTHER" id="PTHR15822:SF4">
    <property type="entry name" value="TYROSYL-DNA PHOSPHODIESTERASE 2"/>
    <property type="match status" value="1"/>
</dbReference>
<dbReference type="OMA" id="HANAVLC"/>
<dbReference type="VEuPathDB" id="FungiDB:SPRG_16340"/>